<accession>A0A0A0M877</accession>
<dbReference type="Proteomes" id="UP000030003">
    <property type="component" value="Unassembled WGS sequence"/>
</dbReference>
<feature type="non-terminal residue" evidence="1">
    <location>
        <position position="105"/>
    </location>
</feature>
<comment type="caution">
    <text evidence="1">The sequence shown here is derived from an EMBL/GenBank/DDBJ whole genome shotgun (WGS) entry which is preliminary data.</text>
</comment>
<protein>
    <recommendedName>
        <fullName evidence="3">DUF2939 domain-containing protein</fullName>
    </recommendedName>
</protein>
<evidence type="ECO:0008006" key="3">
    <source>
        <dbReference type="Google" id="ProtNLM"/>
    </source>
</evidence>
<evidence type="ECO:0000313" key="2">
    <source>
        <dbReference type="Proteomes" id="UP000030003"/>
    </source>
</evidence>
<reference evidence="1 2" key="1">
    <citation type="submission" date="2013-08" db="EMBL/GenBank/DDBJ databases">
        <title>Genomic analysis of Lysobacter defluvii.</title>
        <authorList>
            <person name="Wang Q."/>
            <person name="Wang G."/>
        </authorList>
    </citation>
    <scope>NUCLEOTIDE SEQUENCE [LARGE SCALE GENOMIC DNA]</scope>
    <source>
        <strain evidence="1 2">IMMIB APB-9</strain>
    </source>
</reference>
<dbReference type="STRING" id="1385515.GCA_000423325_00216"/>
<keyword evidence="2" id="KW-1185">Reference proteome</keyword>
<dbReference type="Pfam" id="PF11159">
    <property type="entry name" value="DUF2939"/>
    <property type="match status" value="1"/>
</dbReference>
<dbReference type="InterPro" id="IPR021330">
    <property type="entry name" value="DUF2939"/>
</dbReference>
<gene>
    <name evidence="1" type="ORF">N791_01385</name>
</gene>
<evidence type="ECO:0000313" key="1">
    <source>
        <dbReference type="EMBL" id="KGO98222.1"/>
    </source>
</evidence>
<dbReference type="AlphaFoldDB" id="A0A0A0M877"/>
<dbReference type="OrthoDB" id="5739641at2"/>
<organism evidence="1 2">
    <name type="scientific">Lysobacter defluvii IMMIB APB-9 = DSM 18482</name>
    <dbReference type="NCBI Taxonomy" id="1385515"/>
    <lineage>
        <taxon>Bacteria</taxon>
        <taxon>Pseudomonadati</taxon>
        <taxon>Pseudomonadota</taxon>
        <taxon>Gammaproteobacteria</taxon>
        <taxon>Lysobacterales</taxon>
        <taxon>Lysobacteraceae</taxon>
        <taxon>Novilysobacter</taxon>
    </lineage>
</organism>
<proteinExistence type="predicted"/>
<sequence>MMRKAAVLAIVALLLLAAWTAAGPWLAIDGIRRAVADNNAAALERHVDFPALRANLKARADDALARRAGPGFASTALGGLVLRGASGLASGAIDTMATPAGVAAL</sequence>
<name>A0A0A0M877_9GAMM</name>
<dbReference type="EMBL" id="AVBH01000111">
    <property type="protein sequence ID" value="KGO98222.1"/>
    <property type="molecule type" value="Genomic_DNA"/>
</dbReference>
<dbReference type="RefSeq" id="WP_156112246.1">
    <property type="nucleotide sequence ID" value="NZ_AVBH01000111.1"/>
</dbReference>